<feature type="domain" description="RNA polymerase subunit H/Rpb5 C-terminal" evidence="3">
    <location>
        <begin position="2"/>
        <end position="71"/>
    </location>
</feature>
<dbReference type="EMBL" id="DQVM01000151">
    <property type="protein sequence ID" value="HIQ30430.1"/>
    <property type="molecule type" value="Genomic_DNA"/>
</dbReference>
<comment type="catalytic activity">
    <reaction evidence="2">
        <text>RNA(n) + a ribonucleoside 5'-triphosphate = RNA(n+1) + diphosphate</text>
        <dbReference type="Rhea" id="RHEA:21248"/>
        <dbReference type="Rhea" id="RHEA-COMP:14527"/>
        <dbReference type="Rhea" id="RHEA-COMP:17342"/>
        <dbReference type="ChEBI" id="CHEBI:33019"/>
        <dbReference type="ChEBI" id="CHEBI:61557"/>
        <dbReference type="ChEBI" id="CHEBI:140395"/>
        <dbReference type="EC" id="2.7.7.6"/>
    </reaction>
</comment>
<dbReference type="EC" id="2.7.7.6" evidence="2"/>
<comment type="similarity">
    <text evidence="2">Belongs to the archaeal Rpo5/eukaryotic RPB5 RNA polymerase subunit family.</text>
</comment>
<dbReference type="PANTHER" id="PTHR10535:SF0">
    <property type="entry name" value="DNA-DIRECTED RNA POLYMERASES I, II, AND III SUBUNIT RPABC1"/>
    <property type="match status" value="1"/>
</dbReference>
<dbReference type="InterPro" id="IPR014381">
    <property type="entry name" value="Arch_Rpo5/euc_Rpb5"/>
</dbReference>
<organism evidence="4 5">
    <name type="scientific">Caldiarchaeum subterraneum</name>
    <dbReference type="NCBI Taxonomy" id="311458"/>
    <lineage>
        <taxon>Archaea</taxon>
        <taxon>Nitrososphaerota</taxon>
        <taxon>Candidatus Caldarchaeales</taxon>
        <taxon>Candidatus Caldarchaeaceae</taxon>
        <taxon>Candidatus Caldarchaeum</taxon>
    </lineage>
</organism>
<dbReference type="FunFam" id="3.90.940.20:FF:000001">
    <property type="entry name" value="DNA-directed RNA polymerases I, II, and III subunit RPABC1"/>
    <property type="match status" value="1"/>
</dbReference>
<dbReference type="InterPro" id="IPR035913">
    <property type="entry name" value="RPB5-like_sf"/>
</dbReference>
<keyword evidence="2 4" id="KW-0808">Transferase</keyword>
<comment type="subunit">
    <text evidence="2">Part of the RNA polymerase complex.</text>
</comment>
<gene>
    <name evidence="2" type="primary">rpo5</name>
    <name evidence="2" type="synonym">rpoH</name>
    <name evidence="4" type="ORF">EYH45_07715</name>
</gene>
<keyword evidence="2 4" id="KW-0548">Nucleotidyltransferase</keyword>
<dbReference type="GO" id="GO:0006362">
    <property type="term" value="P:transcription elongation by RNA polymerase I"/>
    <property type="evidence" value="ECO:0007669"/>
    <property type="project" value="TreeGrafter"/>
</dbReference>
<evidence type="ECO:0000259" key="3">
    <source>
        <dbReference type="Pfam" id="PF01191"/>
    </source>
</evidence>
<dbReference type="InterPro" id="IPR000783">
    <property type="entry name" value="RNA_pol_subH/Rpb5_C"/>
</dbReference>
<comment type="subcellular location">
    <subcellularLocation>
        <location evidence="2">Cytoplasm</location>
    </subcellularLocation>
</comment>
<evidence type="ECO:0000313" key="5">
    <source>
        <dbReference type="Proteomes" id="UP000608579"/>
    </source>
</evidence>
<dbReference type="AlphaFoldDB" id="A0A832ZX21"/>
<protein>
    <recommendedName>
        <fullName evidence="2">DNA-directed RNA polymerase subunit Rpo5</fullName>
        <ecNumber evidence="2">2.7.7.6</ecNumber>
    </recommendedName>
    <alternativeName>
        <fullName evidence="2">DNA-directed RNA polymerase subunit H</fullName>
    </alternativeName>
</protein>
<dbReference type="GO" id="GO:0003899">
    <property type="term" value="F:DNA-directed RNA polymerase activity"/>
    <property type="evidence" value="ECO:0007669"/>
    <property type="project" value="UniProtKB-UniRule"/>
</dbReference>
<dbReference type="GO" id="GO:0003677">
    <property type="term" value="F:DNA binding"/>
    <property type="evidence" value="ECO:0007669"/>
    <property type="project" value="InterPro"/>
</dbReference>
<dbReference type="GO" id="GO:0005737">
    <property type="term" value="C:cytoplasm"/>
    <property type="evidence" value="ECO:0007669"/>
    <property type="project" value="UniProtKB-SubCell"/>
</dbReference>
<dbReference type="GO" id="GO:0042797">
    <property type="term" value="P:tRNA transcription by RNA polymerase III"/>
    <property type="evidence" value="ECO:0007669"/>
    <property type="project" value="TreeGrafter"/>
</dbReference>
<accession>A0A832ZX21</accession>
<dbReference type="NCBIfam" id="NF007129">
    <property type="entry name" value="PRK09570.1"/>
    <property type="match status" value="1"/>
</dbReference>
<dbReference type="Gene3D" id="3.90.940.20">
    <property type="entry name" value="RPB5-like RNA polymerase subunit"/>
    <property type="match status" value="1"/>
</dbReference>
<comment type="function">
    <text evidence="2">DNA-dependent RNA polymerase (RNAP) catalyzes the transcription of DNA into RNA using the four ribonucleoside triphosphates as substrates.</text>
</comment>
<proteinExistence type="inferred from homology"/>
<evidence type="ECO:0000256" key="1">
    <source>
        <dbReference type="ARBA" id="ARBA00023163"/>
    </source>
</evidence>
<keyword evidence="1 2" id="KW-0804">Transcription</keyword>
<dbReference type="SUPFAM" id="SSF55287">
    <property type="entry name" value="RPB5-like RNA polymerase subunit"/>
    <property type="match status" value="1"/>
</dbReference>
<dbReference type="GO" id="GO:0000428">
    <property type="term" value="C:DNA-directed RNA polymerase complex"/>
    <property type="evidence" value="ECO:0007669"/>
    <property type="project" value="UniProtKB-KW"/>
</dbReference>
<evidence type="ECO:0000256" key="2">
    <source>
        <dbReference type="HAMAP-Rule" id="MF_00025"/>
    </source>
</evidence>
<sequence>MLQHFLVPKHEILSEEEKQQVLERYGVQPYQLPFISVNDPVVKELGAKPGDIIKITRSSETAGKAIYYRIVTKEVL</sequence>
<keyword evidence="2 4" id="KW-0240">DNA-directed RNA polymerase</keyword>
<dbReference type="Pfam" id="PF01191">
    <property type="entry name" value="RNA_pol_Rpb5_C"/>
    <property type="match status" value="1"/>
</dbReference>
<dbReference type="Proteomes" id="UP000608579">
    <property type="component" value="Unassembled WGS sequence"/>
</dbReference>
<dbReference type="GO" id="GO:0006366">
    <property type="term" value="P:transcription by RNA polymerase II"/>
    <property type="evidence" value="ECO:0007669"/>
    <property type="project" value="TreeGrafter"/>
</dbReference>
<dbReference type="HAMAP" id="MF_00025">
    <property type="entry name" value="RNApol_Rpo5_RPB5"/>
    <property type="match status" value="1"/>
</dbReference>
<evidence type="ECO:0000313" key="4">
    <source>
        <dbReference type="EMBL" id="HIQ30430.1"/>
    </source>
</evidence>
<name>A0A832ZX21_CALS0</name>
<keyword evidence="2" id="KW-0963">Cytoplasm</keyword>
<comment type="caution">
    <text evidence="4">The sequence shown here is derived from an EMBL/GenBank/DDBJ whole genome shotgun (WGS) entry which is preliminary data.</text>
</comment>
<reference evidence="4" key="1">
    <citation type="journal article" date="2020" name="ISME J.">
        <title>Gammaproteobacteria mediating utilization of methyl-, sulfur- and petroleum organic compounds in deep ocean hydrothermal plumes.</title>
        <authorList>
            <person name="Zhou Z."/>
            <person name="Liu Y."/>
            <person name="Pan J."/>
            <person name="Cron B.R."/>
            <person name="Toner B.M."/>
            <person name="Anantharaman K."/>
            <person name="Breier J.A."/>
            <person name="Dick G.J."/>
            <person name="Li M."/>
        </authorList>
    </citation>
    <scope>NUCLEOTIDE SEQUENCE</scope>
    <source>
        <strain evidence="4">SZUA-1515</strain>
    </source>
</reference>
<dbReference type="PANTHER" id="PTHR10535">
    <property type="entry name" value="DNA-DIRECTED RNA POLYMERASES I, II, AND III SUBUNIT RPABC1"/>
    <property type="match status" value="1"/>
</dbReference>